<feature type="compositionally biased region" description="Basic and acidic residues" evidence="1">
    <location>
        <begin position="70"/>
        <end position="87"/>
    </location>
</feature>
<reference evidence="2" key="1">
    <citation type="journal article" date="2011" name="Proc. Natl. Acad. Sci. U.S.A.">
        <title>A widespread class of reverse transcriptase-related cellular genes.</title>
        <authorList>
            <person name="Gladyshev E.A."/>
            <person name="Arkhipova I.R."/>
        </authorList>
    </citation>
    <scope>NUCLEOTIDE SEQUENCE</scope>
</reference>
<dbReference type="EMBL" id="JN235988">
    <property type="protein sequence ID" value="AEN94419.1"/>
    <property type="molecule type" value="Genomic_DNA"/>
</dbReference>
<accession>G3KGW2</accession>
<evidence type="ECO:0000256" key="1">
    <source>
        <dbReference type="SAM" id="MobiDB-lite"/>
    </source>
</evidence>
<protein>
    <submittedName>
        <fullName evidence="2">Uncharacterized protein</fullName>
    </submittedName>
</protein>
<organism evidence="2">
    <name type="scientific">Adineta vaga</name>
    <name type="common">Rotifer</name>
    <name type="synonym">Callidina vaga</name>
    <dbReference type="NCBI Taxonomy" id="104782"/>
    <lineage>
        <taxon>Eukaryota</taxon>
        <taxon>Metazoa</taxon>
        <taxon>Spiralia</taxon>
        <taxon>Gnathifera</taxon>
        <taxon>Rotifera</taxon>
        <taxon>Eurotatoria</taxon>
        <taxon>Bdelloidea</taxon>
        <taxon>Adinetida</taxon>
        <taxon>Adinetidae</taxon>
        <taxon>Adineta</taxon>
    </lineage>
</organism>
<feature type="region of interest" description="Disordered" evidence="1">
    <location>
        <begin position="70"/>
        <end position="91"/>
    </location>
</feature>
<dbReference type="AlphaFoldDB" id="G3KGW2"/>
<sequence length="280" mass="32214">MKYQRVLYTNKFSTELKSKLRIASFDKRRSLKGNVYYIGFASDADMSYADRICKRLRNVTMKPFQLRSPDEVQYQRRSKQYEQEENHGSPSPTIAFIAGTNCDTVIYSSKQINNQVVELVSGIQASNFVSHFNINDNKNFLYNIDYLFSILKSKQQLIDDVQSCLNVIKTTQRAADDVYQNFKNGMDCDAIMDRLLQMHSTAFYLKAATSIKIKDILSTGIRLSWPNITNDINEFRLAVGYEQSFMMKMASAQHILSKINNQSSMTMSSKLAYQLVKLSH</sequence>
<proteinExistence type="predicted"/>
<evidence type="ECO:0000313" key="2">
    <source>
        <dbReference type="EMBL" id="AEN94419.1"/>
    </source>
</evidence>
<name>G3KGW2_ADIVA</name>